<keyword evidence="12" id="KW-0175">Coiled coil</keyword>
<evidence type="ECO:0000256" key="8">
    <source>
        <dbReference type="ARBA" id="ARBA00023065"/>
    </source>
</evidence>
<keyword evidence="6 11" id="KW-0375">Hydrogen ion transport</keyword>
<comment type="caution">
    <text evidence="13">The sequence shown here is derived from an EMBL/GenBank/DDBJ whole genome shotgun (WGS) entry which is preliminary data.</text>
</comment>
<dbReference type="GO" id="GO:0005743">
    <property type="term" value="C:mitochondrial inner membrane"/>
    <property type="evidence" value="ECO:0007669"/>
    <property type="project" value="UniProtKB-SubCell"/>
</dbReference>
<accession>A0A8H7PHV4</accession>
<evidence type="ECO:0000256" key="2">
    <source>
        <dbReference type="ARBA" id="ARBA00006842"/>
    </source>
</evidence>
<comment type="subcellular location">
    <subcellularLocation>
        <location evidence="1 11">Mitochondrion inner membrane</location>
    </subcellularLocation>
</comment>
<dbReference type="EMBL" id="JAEPRA010000017">
    <property type="protein sequence ID" value="KAG2174010.1"/>
    <property type="molecule type" value="Genomic_DNA"/>
</dbReference>
<name>A0A8H7PHV4_9FUNG</name>
<organism evidence="13 14">
    <name type="scientific">Umbelopsis vinacea</name>
    <dbReference type="NCBI Taxonomy" id="44442"/>
    <lineage>
        <taxon>Eukaryota</taxon>
        <taxon>Fungi</taxon>
        <taxon>Fungi incertae sedis</taxon>
        <taxon>Mucoromycota</taxon>
        <taxon>Mucoromycotina</taxon>
        <taxon>Umbelopsidomycetes</taxon>
        <taxon>Umbelopsidales</taxon>
        <taxon>Umbelopsidaceae</taxon>
        <taxon>Umbelopsis</taxon>
    </lineage>
</organism>
<dbReference type="GO" id="GO:0015986">
    <property type="term" value="P:proton motive force-driven ATP synthesis"/>
    <property type="evidence" value="ECO:0007669"/>
    <property type="project" value="UniProtKB-UniRule"/>
</dbReference>
<comment type="similarity">
    <text evidence="2 11">Belongs to the ATPase d subunit family.</text>
</comment>
<keyword evidence="7 11" id="KW-0999">Mitochondrion inner membrane</keyword>
<evidence type="ECO:0000256" key="4">
    <source>
        <dbReference type="ARBA" id="ARBA00022448"/>
    </source>
</evidence>
<dbReference type="InterPro" id="IPR008689">
    <property type="entry name" value="ATP_synth_F0_dsu_mt"/>
</dbReference>
<dbReference type="Gene3D" id="6.10.280.70">
    <property type="match status" value="1"/>
</dbReference>
<protein>
    <recommendedName>
        <fullName evidence="3 11">ATP synthase subunit d, mitochondrial</fullName>
    </recommendedName>
</protein>
<feature type="coiled-coil region" evidence="12">
    <location>
        <begin position="99"/>
        <end position="126"/>
    </location>
</feature>
<dbReference type="InterPro" id="IPR036228">
    <property type="entry name" value="ATP_synth_F0_dsu_sf_mt"/>
</dbReference>
<evidence type="ECO:0000256" key="10">
    <source>
        <dbReference type="ARBA" id="ARBA00023136"/>
    </source>
</evidence>
<evidence type="ECO:0000256" key="7">
    <source>
        <dbReference type="ARBA" id="ARBA00022792"/>
    </source>
</evidence>
<dbReference type="Pfam" id="PF05873">
    <property type="entry name" value="Mt_ATP-synt_D"/>
    <property type="match status" value="1"/>
</dbReference>
<keyword evidence="5" id="KW-0138">CF(0)</keyword>
<evidence type="ECO:0000313" key="14">
    <source>
        <dbReference type="Proteomes" id="UP000612746"/>
    </source>
</evidence>
<reference evidence="13" key="1">
    <citation type="submission" date="2020-12" db="EMBL/GenBank/DDBJ databases">
        <title>Metabolic potential, ecology and presence of endohyphal bacteria is reflected in genomic diversity of Mucoromycotina.</title>
        <authorList>
            <person name="Muszewska A."/>
            <person name="Okrasinska A."/>
            <person name="Steczkiewicz K."/>
            <person name="Drgas O."/>
            <person name="Orlowska M."/>
            <person name="Perlinska-Lenart U."/>
            <person name="Aleksandrzak-Piekarczyk T."/>
            <person name="Szatraj K."/>
            <person name="Zielenkiewicz U."/>
            <person name="Pilsyk S."/>
            <person name="Malc E."/>
            <person name="Mieczkowski P."/>
            <person name="Kruszewska J.S."/>
            <person name="Biernat P."/>
            <person name="Pawlowska J."/>
        </authorList>
    </citation>
    <scope>NUCLEOTIDE SEQUENCE</scope>
    <source>
        <strain evidence="13">WA0000051536</strain>
    </source>
</reference>
<dbReference type="Proteomes" id="UP000612746">
    <property type="component" value="Unassembled WGS sequence"/>
</dbReference>
<comment type="function">
    <text evidence="11">Mitochondrial membrane ATP synthase (F(1)F(0) ATP synthase or Complex V) produces ATP from ADP in the presence of a proton gradient across the membrane which is generated by electron transport complexes of the respiratory chain. F-type ATPases consist of two structural domains, F(1) - containing the extramembraneous catalytic core, and F(0) - containing the membrane proton channel, linked together by a central stalk and a peripheral stalk. During catalysis, ATP synthesis in the catalytic domain of F(1) is coupled via a rotary mechanism of the central stalk subunits to proton translocation.</text>
</comment>
<dbReference type="PANTHER" id="PTHR12700">
    <property type="entry name" value="ATP SYNTHASE SUBUNIT D, MITOCHONDRIAL"/>
    <property type="match status" value="1"/>
</dbReference>
<evidence type="ECO:0000256" key="11">
    <source>
        <dbReference type="PIRNR" id="PIRNR005514"/>
    </source>
</evidence>
<evidence type="ECO:0000256" key="3">
    <source>
        <dbReference type="ARBA" id="ARBA00021688"/>
    </source>
</evidence>
<dbReference type="GO" id="GO:0015078">
    <property type="term" value="F:proton transmembrane transporter activity"/>
    <property type="evidence" value="ECO:0007669"/>
    <property type="project" value="InterPro"/>
</dbReference>
<gene>
    <name evidence="13" type="ORF">INT44_000124</name>
</gene>
<dbReference type="AlphaFoldDB" id="A0A8H7PHV4"/>
<evidence type="ECO:0000256" key="5">
    <source>
        <dbReference type="ARBA" id="ARBA00022547"/>
    </source>
</evidence>
<evidence type="ECO:0000256" key="6">
    <source>
        <dbReference type="ARBA" id="ARBA00022781"/>
    </source>
</evidence>
<dbReference type="OrthoDB" id="35799at2759"/>
<evidence type="ECO:0000256" key="9">
    <source>
        <dbReference type="ARBA" id="ARBA00023128"/>
    </source>
</evidence>
<keyword evidence="10 11" id="KW-0472">Membrane</keyword>
<evidence type="ECO:0000256" key="12">
    <source>
        <dbReference type="SAM" id="Coils"/>
    </source>
</evidence>
<proteinExistence type="inferred from homology"/>
<dbReference type="SUPFAM" id="SSF161065">
    <property type="entry name" value="ATP synthase D chain-like"/>
    <property type="match status" value="1"/>
</dbReference>
<keyword evidence="14" id="KW-1185">Reference proteome</keyword>
<keyword evidence="8 11" id="KW-0406">Ion transport</keyword>
<evidence type="ECO:0000313" key="13">
    <source>
        <dbReference type="EMBL" id="KAG2174010.1"/>
    </source>
</evidence>
<keyword evidence="4 11" id="KW-0813">Transport</keyword>
<dbReference type="PIRSF" id="PIRSF005514">
    <property type="entry name" value="ATPase_F0_D_mt"/>
    <property type="match status" value="1"/>
</dbReference>
<sequence>MATARAAVKQIDWSKLTVSLPKETVASLQAFRKRNDEARRILDELKQQRTDVDFDHYRKALKNQSIIEDAQKALTGFKAATYNVDAQLKAIDQFEAKAVAKAENTVQQIDAELKDLNATLANIEQSRPIENLTVDDIAAAKPELIQDVEKSLQKGQFTVPGYKEKFGDISYF</sequence>
<dbReference type="GO" id="GO:0045259">
    <property type="term" value="C:proton-transporting ATP synthase complex"/>
    <property type="evidence" value="ECO:0007669"/>
    <property type="project" value="UniProtKB-KW"/>
</dbReference>
<keyword evidence="9 11" id="KW-0496">Mitochondrion</keyword>
<evidence type="ECO:0000256" key="1">
    <source>
        <dbReference type="ARBA" id="ARBA00004273"/>
    </source>
</evidence>